<dbReference type="InterPro" id="IPR020806">
    <property type="entry name" value="PKS_PP-bd"/>
</dbReference>
<reference evidence="8" key="1">
    <citation type="submission" date="2019-02" db="EMBL/GenBank/DDBJ databases">
        <authorList>
            <person name="Gruber-Vodicka R. H."/>
            <person name="Seah K. B. B."/>
        </authorList>
    </citation>
    <scope>NUCLEOTIDE SEQUENCE</scope>
    <source>
        <strain evidence="8">BECK_BZ123</strain>
    </source>
</reference>
<dbReference type="PANTHER" id="PTHR22754">
    <property type="entry name" value="DISCO-INTERACTING PROTEIN 2 DIP2 -RELATED"/>
    <property type="match status" value="1"/>
</dbReference>
<dbReference type="EMBL" id="CAADFS010000034">
    <property type="protein sequence ID" value="VFK46681.1"/>
    <property type="molecule type" value="Genomic_DNA"/>
</dbReference>
<dbReference type="SMART" id="SM01294">
    <property type="entry name" value="PKS_PP_betabranch"/>
    <property type="match status" value="1"/>
</dbReference>
<dbReference type="GO" id="GO:0016874">
    <property type="term" value="F:ligase activity"/>
    <property type="evidence" value="ECO:0007669"/>
    <property type="project" value="UniProtKB-KW"/>
</dbReference>
<dbReference type="PROSITE" id="PS00455">
    <property type="entry name" value="AMP_BINDING"/>
    <property type="match status" value="1"/>
</dbReference>
<feature type="domain" description="Carrier" evidence="7">
    <location>
        <begin position="643"/>
        <end position="725"/>
    </location>
</feature>
<dbReference type="GO" id="GO:0031177">
    <property type="term" value="F:phosphopantetheine binding"/>
    <property type="evidence" value="ECO:0007669"/>
    <property type="project" value="InterPro"/>
</dbReference>
<organism evidence="8">
    <name type="scientific">Candidatus Kentrum sp. TC</name>
    <dbReference type="NCBI Taxonomy" id="2126339"/>
    <lineage>
        <taxon>Bacteria</taxon>
        <taxon>Pseudomonadati</taxon>
        <taxon>Pseudomonadota</taxon>
        <taxon>Gammaproteobacteria</taxon>
        <taxon>Candidatus Kentrum</taxon>
    </lineage>
</organism>
<dbReference type="InterPro" id="IPR042099">
    <property type="entry name" value="ANL_N_sf"/>
</dbReference>
<dbReference type="InterPro" id="IPR040097">
    <property type="entry name" value="FAAL/FAAC"/>
</dbReference>
<comment type="similarity">
    <text evidence="1">Belongs to the ATP-dependent AMP-binding enzyme family.</text>
</comment>
<proteinExistence type="inferred from homology"/>
<evidence type="ECO:0000259" key="7">
    <source>
        <dbReference type="PROSITE" id="PS50075"/>
    </source>
</evidence>
<keyword evidence="4 8" id="KW-0436">Ligase</keyword>
<dbReference type="FunFam" id="3.40.50.12780:FF:000013">
    <property type="entry name" value="Long-chain-fatty-acid--AMP ligase FadD32"/>
    <property type="match status" value="1"/>
</dbReference>
<dbReference type="Pfam" id="PF23024">
    <property type="entry name" value="AMP-dom_DIP2-like"/>
    <property type="match status" value="1"/>
</dbReference>
<dbReference type="InterPro" id="IPR036736">
    <property type="entry name" value="ACP-like_sf"/>
</dbReference>
<dbReference type="InterPro" id="IPR009081">
    <property type="entry name" value="PP-bd_ACP"/>
</dbReference>
<dbReference type="AlphaFoldDB" id="A0A450YYS5"/>
<accession>A0A450YYS5</accession>
<keyword evidence="2" id="KW-0596">Phosphopantetheine</keyword>
<name>A0A450YYS5_9GAMM</name>
<dbReference type="SUPFAM" id="SSF56801">
    <property type="entry name" value="Acetyl-CoA synthetase-like"/>
    <property type="match status" value="1"/>
</dbReference>
<protein>
    <submittedName>
        <fullName evidence="8">Acyl-CoA synthetase (AMP-forming)/AMP-acid ligase II</fullName>
    </submittedName>
</protein>
<dbReference type="Pfam" id="PF00501">
    <property type="entry name" value="AMP-binding"/>
    <property type="match status" value="1"/>
</dbReference>
<evidence type="ECO:0000256" key="3">
    <source>
        <dbReference type="ARBA" id="ARBA00022553"/>
    </source>
</evidence>
<dbReference type="InterPro" id="IPR006162">
    <property type="entry name" value="Ppantetheine_attach_site"/>
</dbReference>
<gene>
    <name evidence="8" type="ORF">BECKTC1821D_GA0114238_103415</name>
</gene>
<evidence type="ECO:0000313" key="8">
    <source>
        <dbReference type="EMBL" id="VFK46681.1"/>
    </source>
</evidence>
<dbReference type="InterPro" id="IPR045851">
    <property type="entry name" value="AMP-bd_C_sf"/>
</dbReference>
<dbReference type="Gene3D" id="1.10.1200.10">
    <property type="entry name" value="ACP-like"/>
    <property type="match status" value="1"/>
</dbReference>
<dbReference type="InterPro" id="IPR000873">
    <property type="entry name" value="AMP-dep_synth/lig_dom"/>
</dbReference>
<dbReference type="Gene3D" id="3.30.300.30">
    <property type="match status" value="1"/>
</dbReference>
<sequence>MYFPDIGIPSIVTRPVGNRNAIHASTKFFQSDNLQILSIIPQLSDESISTRGFFRRTQIIESMSEPATLVELLQHRARIQPNKLAYTFLIDGETEEVRFTYAQLDRRARAIATRIWEVATNGDRALLLYPAGLEFIAAFFGCLYAGVIAVPTYPPRRNRPDPRFEAIAEDANASIVLTTTEILSNASSRPMKTQILRDAHWLATDEQNIETSPAWEIPDIWGDTLAFLQYTSGSTGSPKGVMVNHHNILYNEEMVRWGFGHTEETIFVGWLPLFHDMGLIGNVLQPLYLGIPCTLLSPVAFLQRPVRWLQAISRYRATTSGGPNFAYDLCIEKTTPDERAKLDLHCWEVAYNGAEPIRAETLERFSKTFASSGFREKAFYPTYGMAETTLFVSGSRSRKPVIHEIEEEENRGLVARSSGKKQRLVGCGRATWLEQKVVITDPDSLTPRLNGEVGEIWVSGDNVAQGYWNRPEETRKTFEAHLDSGEGPFLRTGDLGFLKDGQLFITGRLKDLIIIHAQNYYPQDIELAVERSHEALNPNGCAAFSVEEEHGEQLVIVQEARRTWLRKLDTDAVFEIIRQAVFEQHELPIHAILLLKPGHLPKTSSGKVQRRACRTRFLAGELEAVAEWRQPEVKEITPSKGIPSPSDVTKDLIRNWLIDRIARSTDIPPAEIDTGRLFTDYGLDSIAAVGLSEELGKWLGQSLPPTIPYEYPTIDALARHLAGLRTGHPTTRERNTAREIENKNETEEIFPFFTPDFNASK</sequence>
<keyword evidence="6" id="KW-0443">Lipid metabolism</keyword>
<dbReference type="GO" id="GO:0071766">
    <property type="term" value="P:Actinobacterium-type cell wall biogenesis"/>
    <property type="evidence" value="ECO:0007669"/>
    <property type="project" value="UniProtKB-ARBA"/>
</dbReference>
<dbReference type="CDD" id="cd05931">
    <property type="entry name" value="FAAL"/>
    <property type="match status" value="1"/>
</dbReference>
<dbReference type="InterPro" id="IPR025110">
    <property type="entry name" value="AMP-bd_C"/>
</dbReference>
<dbReference type="PROSITE" id="PS50075">
    <property type="entry name" value="CARRIER"/>
    <property type="match status" value="1"/>
</dbReference>
<dbReference type="InterPro" id="IPR020845">
    <property type="entry name" value="AMP-binding_CS"/>
</dbReference>
<dbReference type="SUPFAM" id="SSF47336">
    <property type="entry name" value="ACP-like"/>
    <property type="match status" value="1"/>
</dbReference>
<dbReference type="SMART" id="SM00823">
    <property type="entry name" value="PKS_PP"/>
    <property type="match status" value="1"/>
</dbReference>
<evidence type="ECO:0000256" key="6">
    <source>
        <dbReference type="ARBA" id="ARBA00023098"/>
    </source>
</evidence>
<dbReference type="PANTHER" id="PTHR22754:SF32">
    <property type="entry name" value="DISCO-INTERACTING PROTEIN 2"/>
    <property type="match status" value="1"/>
</dbReference>
<evidence type="ECO:0000256" key="4">
    <source>
        <dbReference type="ARBA" id="ARBA00022598"/>
    </source>
</evidence>
<dbReference type="GO" id="GO:0006633">
    <property type="term" value="P:fatty acid biosynthetic process"/>
    <property type="evidence" value="ECO:0007669"/>
    <property type="project" value="TreeGrafter"/>
</dbReference>
<keyword evidence="5" id="KW-0276">Fatty acid metabolism</keyword>
<dbReference type="Pfam" id="PF00550">
    <property type="entry name" value="PP-binding"/>
    <property type="match status" value="1"/>
</dbReference>
<evidence type="ECO:0000256" key="5">
    <source>
        <dbReference type="ARBA" id="ARBA00022832"/>
    </source>
</evidence>
<dbReference type="GO" id="GO:0070566">
    <property type="term" value="F:adenylyltransferase activity"/>
    <property type="evidence" value="ECO:0007669"/>
    <property type="project" value="TreeGrafter"/>
</dbReference>
<keyword evidence="3" id="KW-0597">Phosphoprotein</keyword>
<dbReference type="GO" id="GO:0005886">
    <property type="term" value="C:plasma membrane"/>
    <property type="evidence" value="ECO:0007669"/>
    <property type="project" value="TreeGrafter"/>
</dbReference>
<evidence type="ECO:0000256" key="2">
    <source>
        <dbReference type="ARBA" id="ARBA00022450"/>
    </source>
</evidence>
<evidence type="ECO:0000256" key="1">
    <source>
        <dbReference type="ARBA" id="ARBA00006432"/>
    </source>
</evidence>
<dbReference type="Gene3D" id="3.40.50.12780">
    <property type="entry name" value="N-terminal domain of ligase-like"/>
    <property type="match status" value="1"/>
</dbReference>
<dbReference type="PROSITE" id="PS00012">
    <property type="entry name" value="PHOSPHOPANTETHEINE"/>
    <property type="match status" value="1"/>
</dbReference>